<dbReference type="Gene3D" id="3.40.50.300">
    <property type="entry name" value="P-loop containing nucleotide triphosphate hydrolases"/>
    <property type="match status" value="1"/>
</dbReference>
<dbReference type="InterPro" id="IPR003439">
    <property type="entry name" value="ABC_transporter-like_ATP-bd"/>
</dbReference>
<feature type="domain" description="ABC transporter" evidence="4">
    <location>
        <begin position="2"/>
        <end position="249"/>
    </location>
</feature>
<dbReference type="InterPro" id="IPR027417">
    <property type="entry name" value="P-loop_NTPase"/>
</dbReference>
<dbReference type="PANTHER" id="PTHR43067">
    <property type="entry name" value="OLIGOPEPTIDE/DIPEPTIDE ABC TRANSPORTER, ATPASE SUBUNIT"/>
    <property type="match status" value="1"/>
</dbReference>
<dbReference type="NCBIfam" id="TIGR01727">
    <property type="entry name" value="oligo_HPY"/>
    <property type="match status" value="1"/>
</dbReference>
<comment type="caution">
    <text evidence="5">The sequence shown here is derived from an EMBL/GenBank/DDBJ whole genome shotgun (WGS) entry which is preliminary data.</text>
</comment>
<dbReference type="InterPro" id="IPR013563">
    <property type="entry name" value="Oligopep_ABC_C"/>
</dbReference>
<dbReference type="InterPro" id="IPR003593">
    <property type="entry name" value="AAA+_ATPase"/>
</dbReference>
<sequence length="313" mass="34656">MLAAKNLILRAGKALYPVWKVDLQLGKEDRVALVGESGGGKTSLAWALLGRPLPGQEVLEGEVFFCGCNLLALSQSERARLYYRRIALVPQNAQDSFHPAQVLWKSAREVIQNGENKKLDAKSVLGLLAPLGEPLDLPASLWSCYPHQLSGGQKQRMALVLSLLNAPEVLLLDEPTNALDELTREKVIVFLEDWLAAHHASVILFTHDIGLAGRWAKRIAVLYRGEIVEELPGDEMRRPLHPYTKGLMNASVRMGDPPLSRRSIPGYALPISAPPRKCGFLDRCSHAMERCGRESPSLQVRGNHRVRCFLPSL</sequence>
<dbReference type="Proteomes" id="UP001144372">
    <property type="component" value="Unassembled WGS sequence"/>
</dbReference>
<dbReference type="PANTHER" id="PTHR43067:SF3">
    <property type="entry name" value="MALTOSE ABC TRANSPORTER, ATP-BINDING PROTEIN"/>
    <property type="match status" value="1"/>
</dbReference>
<reference evidence="5" key="1">
    <citation type="submission" date="2022-12" db="EMBL/GenBank/DDBJ databases">
        <title>Reference genome sequencing for broad-spectrum identification of bacterial and archaeal isolates by mass spectrometry.</title>
        <authorList>
            <person name="Sekiguchi Y."/>
            <person name="Tourlousse D.M."/>
        </authorList>
    </citation>
    <scope>NUCLEOTIDE SEQUENCE</scope>
    <source>
        <strain evidence="5">ASRB1</strain>
    </source>
</reference>
<organism evidence="5 6">
    <name type="scientific">Desulforhabdus amnigena</name>
    <dbReference type="NCBI Taxonomy" id="40218"/>
    <lineage>
        <taxon>Bacteria</taxon>
        <taxon>Pseudomonadati</taxon>
        <taxon>Thermodesulfobacteriota</taxon>
        <taxon>Syntrophobacteria</taxon>
        <taxon>Syntrophobacterales</taxon>
        <taxon>Syntrophobacteraceae</taxon>
        <taxon>Desulforhabdus</taxon>
    </lineage>
</organism>
<evidence type="ECO:0000259" key="4">
    <source>
        <dbReference type="PROSITE" id="PS50893"/>
    </source>
</evidence>
<gene>
    <name evidence="5" type="ORF">DAMNIGENAA_28110</name>
</gene>
<accession>A0A9W6FV21</accession>
<dbReference type="GO" id="GO:0015833">
    <property type="term" value="P:peptide transport"/>
    <property type="evidence" value="ECO:0007669"/>
    <property type="project" value="InterPro"/>
</dbReference>
<dbReference type="RefSeq" id="WP_281795109.1">
    <property type="nucleotide sequence ID" value="NZ_BSDR01000001.1"/>
</dbReference>
<dbReference type="PROSITE" id="PS50893">
    <property type="entry name" value="ABC_TRANSPORTER_2"/>
    <property type="match status" value="1"/>
</dbReference>
<dbReference type="AlphaFoldDB" id="A0A9W6FV21"/>
<keyword evidence="3 5" id="KW-0067">ATP-binding</keyword>
<protein>
    <submittedName>
        <fullName evidence="5">ABC transporter ATP-binding protein</fullName>
    </submittedName>
</protein>
<evidence type="ECO:0000256" key="1">
    <source>
        <dbReference type="ARBA" id="ARBA00022448"/>
    </source>
</evidence>
<proteinExistence type="predicted"/>
<keyword evidence="2" id="KW-0547">Nucleotide-binding</keyword>
<dbReference type="PROSITE" id="PS00211">
    <property type="entry name" value="ABC_TRANSPORTER_1"/>
    <property type="match status" value="1"/>
</dbReference>
<dbReference type="GO" id="GO:0016887">
    <property type="term" value="F:ATP hydrolysis activity"/>
    <property type="evidence" value="ECO:0007669"/>
    <property type="project" value="InterPro"/>
</dbReference>
<evidence type="ECO:0000313" key="5">
    <source>
        <dbReference type="EMBL" id="GLI35378.1"/>
    </source>
</evidence>
<dbReference type="SMART" id="SM00382">
    <property type="entry name" value="AAA"/>
    <property type="match status" value="1"/>
</dbReference>
<name>A0A9W6FV21_9BACT</name>
<dbReference type="GO" id="GO:0005524">
    <property type="term" value="F:ATP binding"/>
    <property type="evidence" value="ECO:0007669"/>
    <property type="project" value="UniProtKB-KW"/>
</dbReference>
<dbReference type="SUPFAM" id="SSF52540">
    <property type="entry name" value="P-loop containing nucleoside triphosphate hydrolases"/>
    <property type="match status" value="1"/>
</dbReference>
<dbReference type="Pfam" id="PF00005">
    <property type="entry name" value="ABC_tran"/>
    <property type="match status" value="1"/>
</dbReference>
<dbReference type="EMBL" id="BSDR01000001">
    <property type="protein sequence ID" value="GLI35378.1"/>
    <property type="molecule type" value="Genomic_DNA"/>
</dbReference>
<evidence type="ECO:0000256" key="2">
    <source>
        <dbReference type="ARBA" id="ARBA00022741"/>
    </source>
</evidence>
<evidence type="ECO:0000313" key="6">
    <source>
        <dbReference type="Proteomes" id="UP001144372"/>
    </source>
</evidence>
<dbReference type="InterPro" id="IPR017871">
    <property type="entry name" value="ABC_transporter-like_CS"/>
</dbReference>
<dbReference type="Pfam" id="PF08352">
    <property type="entry name" value="oligo_HPY"/>
    <property type="match status" value="1"/>
</dbReference>
<evidence type="ECO:0000256" key="3">
    <source>
        <dbReference type="ARBA" id="ARBA00022840"/>
    </source>
</evidence>
<keyword evidence="6" id="KW-1185">Reference proteome</keyword>
<keyword evidence="1" id="KW-0813">Transport</keyword>